<proteinExistence type="predicted"/>
<evidence type="ECO:0000313" key="1">
    <source>
        <dbReference type="Proteomes" id="UP000887580"/>
    </source>
</evidence>
<accession>A0AC35F375</accession>
<reference evidence="2" key="1">
    <citation type="submission" date="2022-11" db="UniProtKB">
        <authorList>
            <consortium name="WormBaseParasite"/>
        </authorList>
    </citation>
    <scope>IDENTIFICATION</scope>
</reference>
<evidence type="ECO:0000313" key="2">
    <source>
        <dbReference type="WBParaSite" id="PS1159_v2.g13405.t1"/>
    </source>
</evidence>
<organism evidence="1 2">
    <name type="scientific">Panagrolaimus sp. PS1159</name>
    <dbReference type="NCBI Taxonomy" id="55785"/>
    <lineage>
        <taxon>Eukaryota</taxon>
        <taxon>Metazoa</taxon>
        <taxon>Ecdysozoa</taxon>
        <taxon>Nematoda</taxon>
        <taxon>Chromadorea</taxon>
        <taxon>Rhabditida</taxon>
        <taxon>Tylenchina</taxon>
        <taxon>Panagrolaimomorpha</taxon>
        <taxon>Panagrolaimoidea</taxon>
        <taxon>Panagrolaimidae</taxon>
        <taxon>Panagrolaimus</taxon>
    </lineage>
</organism>
<dbReference type="WBParaSite" id="PS1159_v2.g13405.t1">
    <property type="protein sequence ID" value="PS1159_v2.g13405.t1"/>
    <property type="gene ID" value="PS1159_v2.g13405"/>
</dbReference>
<protein>
    <submittedName>
        <fullName evidence="2">Catalase core domain-containing protein</fullName>
    </submittedName>
</protein>
<name>A0AC35F375_9BILA</name>
<sequence length="522" mass="60682">MPFPNFDKCDEQLAIFKESKPDPETITLTNGCPITNRSATLTAGPRGPILMQDIALFDDLGHFDRERIPPRVVHATGAGAYGYFEVTHDITQYCKASIFSEIGKKTPMFARWSLVKSEKGDSDVMRDLRGFAMKFYTDEGNWDLVANNTPIFFVRDPMLFTQFIRTQKHHPRTHTRESNPQWDFWSLRDESVHQVMWLFGDRGTPDGYRHMNGYGSHTFKMVNAEGKAVYVKFHVKTCQGIKNMTRHQACKMSAIDPDYSLRDMFNAIESENFPSWEMFIQVMTFEEAEKYRWNPFDLTKVWLHSDHPLIPVGKMTFNRNPENYFSEVEQACFSPSHLVPGIEISPDKMLQARMFSYTDTQFHRVGVNHGQLPINCPLKATNYVRDGYMCYRQDSKGPPYFPNSFHGPIEASNGFKEHVYSVSGDVDRYDDQDDHNFDQPKLFWSKVLDQPARERLVENIVDNVKDCYPQIRQRVFDMFYKVSPNFKKMLEEEYDKISKESIPETSLQGIWNFVTSAVKTEM</sequence>
<dbReference type="Proteomes" id="UP000887580">
    <property type="component" value="Unplaced"/>
</dbReference>